<accession>A0A382J5X8</accession>
<dbReference type="SUPFAM" id="SSF74650">
    <property type="entry name" value="Galactose mutarotase-like"/>
    <property type="match status" value="1"/>
</dbReference>
<gene>
    <name evidence="1" type="ORF">METZ01_LOCUS260052</name>
</gene>
<dbReference type="EMBL" id="UINC01071927">
    <property type="protein sequence ID" value="SVC07198.1"/>
    <property type="molecule type" value="Genomic_DNA"/>
</dbReference>
<dbReference type="InterPro" id="IPR011013">
    <property type="entry name" value="Gal_mutarotase_sf_dom"/>
</dbReference>
<dbReference type="Gene3D" id="2.70.98.10">
    <property type="match status" value="1"/>
</dbReference>
<protein>
    <submittedName>
        <fullName evidence="1">Uncharacterized protein</fullName>
    </submittedName>
</protein>
<organism evidence="1">
    <name type="scientific">marine metagenome</name>
    <dbReference type="NCBI Taxonomy" id="408172"/>
    <lineage>
        <taxon>unclassified sequences</taxon>
        <taxon>metagenomes</taxon>
        <taxon>ecological metagenomes</taxon>
    </lineage>
</organism>
<feature type="non-terminal residue" evidence="1">
    <location>
        <position position="1"/>
    </location>
</feature>
<dbReference type="GO" id="GO:0030246">
    <property type="term" value="F:carbohydrate binding"/>
    <property type="evidence" value="ECO:0007669"/>
    <property type="project" value="InterPro"/>
</dbReference>
<sequence length="49" mass="5539">LELTAESYLNRSPQRVPTGEVVSVDDTAFDFRIARAMEEQLEHFADGNL</sequence>
<dbReference type="GO" id="GO:0005975">
    <property type="term" value="P:carbohydrate metabolic process"/>
    <property type="evidence" value="ECO:0007669"/>
    <property type="project" value="InterPro"/>
</dbReference>
<dbReference type="InterPro" id="IPR014718">
    <property type="entry name" value="GH-type_carb-bd"/>
</dbReference>
<dbReference type="AlphaFoldDB" id="A0A382J5X8"/>
<reference evidence="1" key="1">
    <citation type="submission" date="2018-05" db="EMBL/GenBank/DDBJ databases">
        <authorList>
            <person name="Lanie J.A."/>
            <person name="Ng W.-L."/>
            <person name="Kazmierczak K.M."/>
            <person name="Andrzejewski T.M."/>
            <person name="Davidsen T.M."/>
            <person name="Wayne K.J."/>
            <person name="Tettelin H."/>
            <person name="Glass J.I."/>
            <person name="Rusch D."/>
            <person name="Podicherti R."/>
            <person name="Tsui H.-C.T."/>
            <person name="Winkler M.E."/>
        </authorList>
    </citation>
    <scope>NUCLEOTIDE SEQUENCE</scope>
</reference>
<name>A0A382J5X8_9ZZZZ</name>
<dbReference type="GO" id="GO:0003824">
    <property type="term" value="F:catalytic activity"/>
    <property type="evidence" value="ECO:0007669"/>
    <property type="project" value="InterPro"/>
</dbReference>
<evidence type="ECO:0000313" key="1">
    <source>
        <dbReference type="EMBL" id="SVC07198.1"/>
    </source>
</evidence>
<feature type="non-terminal residue" evidence="1">
    <location>
        <position position="49"/>
    </location>
</feature>
<proteinExistence type="predicted"/>